<evidence type="ECO:0000313" key="2">
    <source>
        <dbReference type="EMBL" id="MFE1355297.1"/>
    </source>
</evidence>
<dbReference type="GO" id="GO:0004722">
    <property type="term" value="F:protein serine/threonine phosphatase activity"/>
    <property type="evidence" value="ECO:0007669"/>
    <property type="project" value="UniProtKB-EC"/>
</dbReference>
<comment type="caution">
    <text evidence="2">The sequence shown here is derived from an EMBL/GenBank/DDBJ whole genome shotgun (WGS) entry which is preliminary data.</text>
</comment>
<name>A0ABW6GRB2_9ACTN</name>
<dbReference type="Gene3D" id="3.60.40.10">
    <property type="entry name" value="PPM-type phosphatase domain"/>
    <property type="match status" value="1"/>
</dbReference>
<keyword evidence="3" id="KW-1185">Reference proteome</keyword>
<dbReference type="InterPro" id="IPR001932">
    <property type="entry name" value="PPM-type_phosphatase-like_dom"/>
</dbReference>
<dbReference type="EMBL" id="JBHYPX010000058">
    <property type="protein sequence ID" value="MFE1355297.1"/>
    <property type="molecule type" value="Genomic_DNA"/>
</dbReference>
<evidence type="ECO:0000259" key="1">
    <source>
        <dbReference type="PROSITE" id="PS51746"/>
    </source>
</evidence>
<organism evidence="2 3">
    <name type="scientific">Kitasatospora phosalacinea</name>
    <dbReference type="NCBI Taxonomy" id="2065"/>
    <lineage>
        <taxon>Bacteria</taxon>
        <taxon>Bacillati</taxon>
        <taxon>Actinomycetota</taxon>
        <taxon>Actinomycetes</taxon>
        <taxon>Kitasatosporales</taxon>
        <taxon>Streptomycetaceae</taxon>
        <taxon>Kitasatospora</taxon>
    </lineage>
</organism>
<reference evidence="2 3" key="1">
    <citation type="submission" date="2024-09" db="EMBL/GenBank/DDBJ databases">
        <title>The Natural Products Discovery Center: Release of the First 8490 Sequenced Strains for Exploring Actinobacteria Biosynthetic Diversity.</title>
        <authorList>
            <person name="Kalkreuter E."/>
            <person name="Kautsar S.A."/>
            <person name="Yang D."/>
            <person name="Bader C.D."/>
            <person name="Teijaro C.N."/>
            <person name="Fluegel L."/>
            <person name="Davis C.M."/>
            <person name="Simpson J.R."/>
            <person name="Lauterbach L."/>
            <person name="Steele A.D."/>
            <person name="Gui C."/>
            <person name="Meng S."/>
            <person name="Li G."/>
            <person name="Viehrig K."/>
            <person name="Ye F."/>
            <person name="Su P."/>
            <person name="Kiefer A.F."/>
            <person name="Nichols A."/>
            <person name="Cepeda A.J."/>
            <person name="Yan W."/>
            <person name="Fan B."/>
            <person name="Jiang Y."/>
            <person name="Adhikari A."/>
            <person name="Zheng C.-J."/>
            <person name="Schuster L."/>
            <person name="Cowan T.M."/>
            <person name="Smanski M.J."/>
            <person name="Chevrette M.G."/>
            <person name="De Carvalho L.P.S."/>
            <person name="Shen B."/>
        </authorList>
    </citation>
    <scope>NUCLEOTIDE SEQUENCE [LARGE SCALE GENOMIC DNA]</scope>
    <source>
        <strain evidence="2 3">NPDC058753</strain>
    </source>
</reference>
<dbReference type="EC" id="3.1.3.16" evidence="2"/>
<dbReference type="InterPro" id="IPR036457">
    <property type="entry name" value="PPM-type-like_dom_sf"/>
</dbReference>
<dbReference type="Pfam" id="PF00481">
    <property type="entry name" value="PP2C"/>
    <property type="match status" value="1"/>
</dbReference>
<protein>
    <submittedName>
        <fullName evidence="2">PP2C family protein-serine/threonine phosphatase</fullName>
        <ecNumber evidence="2">3.1.3.16</ecNumber>
    </submittedName>
</protein>
<evidence type="ECO:0000313" key="3">
    <source>
        <dbReference type="Proteomes" id="UP001599542"/>
    </source>
</evidence>
<accession>A0ABW6GRB2</accession>
<dbReference type="RefSeq" id="WP_380329403.1">
    <property type="nucleotide sequence ID" value="NZ_JBHYPW010000056.1"/>
</dbReference>
<dbReference type="Proteomes" id="UP001599542">
    <property type="component" value="Unassembled WGS sequence"/>
</dbReference>
<proteinExistence type="predicted"/>
<gene>
    <name evidence="2" type="ORF">ACFW6T_25225</name>
</gene>
<sequence>MTHAIRQHPGSRPYQCDAAHTHPARRVHTVLDGIGASPLIRDWTARQAAALTHLIGGRGLHPAGAITELQRAITGDPLLPGEDVLPGACAVAAHLDRRGTLHIGWIGDCRAYLLRDGALTQLTTDHNEAAEGSTEPDAADYLTRCLGWRHGGHQAEPAQAVVPRAGGRLLLATDGAYAPLEADDIATLLDTGSPADAANAIITAAITAAGPDADNATALVADL</sequence>
<keyword evidence="2" id="KW-0378">Hydrolase</keyword>
<dbReference type="PROSITE" id="PS51746">
    <property type="entry name" value="PPM_2"/>
    <property type="match status" value="1"/>
</dbReference>
<feature type="domain" description="PPM-type phosphatase" evidence="1">
    <location>
        <begin position="2"/>
        <end position="223"/>
    </location>
</feature>
<dbReference type="SUPFAM" id="SSF81606">
    <property type="entry name" value="PP2C-like"/>
    <property type="match status" value="1"/>
</dbReference>
<dbReference type="SMART" id="SM00332">
    <property type="entry name" value="PP2Cc"/>
    <property type="match status" value="1"/>
</dbReference>